<reference evidence="5 6" key="1">
    <citation type="journal article" date="2021" name="Commun. Biol.">
        <title>The genome of Shorea leprosula (Dipterocarpaceae) highlights the ecological relevance of drought in aseasonal tropical rainforests.</title>
        <authorList>
            <person name="Ng K.K.S."/>
            <person name="Kobayashi M.J."/>
            <person name="Fawcett J.A."/>
            <person name="Hatakeyama M."/>
            <person name="Paape T."/>
            <person name="Ng C.H."/>
            <person name="Ang C.C."/>
            <person name="Tnah L.H."/>
            <person name="Lee C.T."/>
            <person name="Nishiyama T."/>
            <person name="Sese J."/>
            <person name="O'Brien M.J."/>
            <person name="Copetti D."/>
            <person name="Mohd Noor M.I."/>
            <person name="Ong R.C."/>
            <person name="Putra M."/>
            <person name="Sireger I.Z."/>
            <person name="Indrioko S."/>
            <person name="Kosugi Y."/>
            <person name="Izuno A."/>
            <person name="Isagi Y."/>
            <person name="Lee S.L."/>
            <person name="Shimizu K.K."/>
        </authorList>
    </citation>
    <scope>NUCLEOTIDE SEQUENCE [LARGE SCALE GENOMIC DNA]</scope>
    <source>
        <strain evidence="5">214</strain>
    </source>
</reference>
<proteinExistence type="predicted"/>
<dbReference type="GO" id="GO:0012505">
    <property type="term" value="C:endomembrane system"/>
    <property type="evidence" value="ECO:0007669"/>
    <property type="project" value="TreeGrafter"/>
</dbReference>
<dbReference type="EMBL" id="BPVZ01000071">
    <property type="protein sequence ID" value="GKV26126.1"/>
    <property type="molecule type" value="Genomic_DNA"/>
</dbReference>
<evidence type="ECO:0000313" key="6">
    <source>
        <dbReference type="Proteomes" id="UP001054252"/>
    </source>
</evidence>
<gene>
    <name evidence="5" type="ORF">SLEP1_g35477</name>
</gene>
<evidence type="ECO:0000256" key="4">
    <source>
        <dbReference type="ARBA" id="ARBA00023065"/>
    </source>
</evidence>
<dbReference type="PANTHER" id="PTHR32468">
    <property type="entry name" value="CATION/H + ANTIPORTER"/>
    <property type="match status" value="1"/>
</dbReference>
<dbReference type="AlphaFoldDB" id="A0AAV5KNU1"/>
<name>A0AAV5KNU1_9ROSI</name>
<evidence type="ECO:0000313" key="5">
    <source>
        <dbReference type="EMBL" id="GKV26126.1"/>
    </source>
</evidence>
<keyword evidence="4" id="KW-0406">Ion transport</keyword>
<evidence type="ECO:0000256" key="3">
    <source>
        <dbReference type="ARBA" id="ARBA00022958"/>
    </source>
</evidence>
<organism evidence="5 6">
    <name type="scientific">Rubroshorea leprosula</name>
    <dbReference type="NCBI Taxonomy" id="152421"/>
    <lineage>
        <taxon>Eukaryota</taxon>
        <taxon>Viridiplantae</taxon>
        <taxon>Streptophyta</taxon>
        <taxon>Embryophyta</taxon>
        <taxon>Tracheophyta</taxon>
        <taxon>Spermatophyta</taxon>
        <taxon>Magnoliopsida</taxon>
        <taxon>eudicotyledons</taxon>
        <taxon>Gunneridae</taxon>
        <taxon>Pentapetalae</taxon>
        <taxon>rosids</taxon>
        <taxon>malvids</taxon>
        <taxon>Malvales</taxon>
        <taxon>Dipterocarpaceae</taxon>
        <taxon>Rubroshorea</taxon>
    </lineage>
</organism>
<evidence type="ECO:0000256" key="2">
    <source>
        <dbReference type="ARBA" id="ARBA00022538"/>
    </source>
</evidence>
<dbReference type="GO" id="GO:0006813">
    <property type="term" value="P:potassium ion transport"/>
    <property type="evidence" value="ECO:0007669"/>
    <property type="project" value="UniProtKB-KW"/>
</dbReference>
<dbReference type="Proteomes" id="UP001054252">
    <property type="component" value="Unassembled WGS sequence"/>
</dbReference>
<keyword evidence="3" id="KW-0630">Potassium</keyword>
<keyword evidence="2" id="KW-0633">Potassium transport</keyword>
<dbReference type="GO" id="GO:0006885">
    <property type="term" value="P:regulation of pH"/>
    <property type="evidence" value="ECO:0007669"/>
    <property type="project" value="TreeGrafter"/>
</dbReference>
<keyword evidence="6" id="KW-1185">Reference proteome</keyword>
<evidence type="ECO:0000256" key="1">
    <source>
        <dbReference type="ARBA" id="ARBA00022448"/>
    </source>
</evidence>
<protein>
    <submittedName>
        <fullName evidence="5">Uncharacterized protein</fullName>
    </submittedName>
</protein>
<keyword evidence="1" id="KW-0813">Transport</keyword>
<dbReference type="GO" id="GO:0098662">
    <property type="term" value="P:inorganic cation transmembrane transport"/>
    <property type="evidence" value="ECO:0007669"/>
    <property type="project" value="TreeGrafter"/>
</dbReference>
<accession>A0AAV5KNU1</accession>
<dbReference type="PANTHER" id="PTHR32468:SF114">
    <property type="entry name" value="CATION_H+ EXCHANGER DOMAIN-CONTAINING PROTEIN"/>
    <property type="match status" value="1"/>
</dbReference>
<sequence length="140" mass="15919">MAGPSNVNLTIMRLLYSGTMTGYNVEERLDNDMVNEFRVMIIGNNGAMYIEKVAMEGSGAASTILSMESNYQLIVVERWPENLSPLRSELTEWNEHRELWTVGDLLASTDFLDDPTILGVLQHYIPVERMMTMKLPLKSF</sequence>
<dbReference type="InterPro" id="IPR050794">
    <property type="entry name" value="CPA2_transporter"/>
</dbReference>
<comment type="caution">
    <text evidence="5">The sequence shown here is derived from an EMBL/GenBank/DDBJ whole genome shotgun (WGS) entry which is preliminary data.</text>
</comment>